<dbReference type="PATRIC" id="fig|1095748.3.peg.505"/>
<accession>I2NVS9</accession>
<evidence type="ECO:0000313" key="1">
    <source>
        <dbReference type="EMBL" id="EIG29940.1"/>
    </source>
</evidence>
<comment type="caution">
    <text evidence="1">The sequence shown here is derived from an EMBL/GenBank/DDBJ whole genome shotgun (WGS) entry which is preliminary data.</text>
</comment>
<name>I2NVS9_NEISI</name>
<proteinExistence type="predicted"/>
<reference evidence="1 2" key="1">
    <citation type="submission" date="2012-04" db="EMBL/GenBank/DDBJ databases">
        <authorList>
            <person name="Harkins D.M."/>
            <person name="Madupu R."/>
            <person name="Durkin A.S."/>
            <person name="Torralba M."/>
            <person name="Methe B."/>
            <person name="Sutton G.G."/>
            <person name="Nelson K.E."/>
        </authorList>
    </citation>
    <scope>NUCLEOTIDE SEQUENCE [LARGE SCALE GENOMIC DNA]</scope>
    <source>
        <strain evidence="1 2">VK64</strain>
    </source>
</reference>
<evidence type="ECO:0000313" key="2">
    <source>
        <dbReference type="Proteomes" id="UP000004473"/>
    </source>
</evidence>
<dbReference type="AlphaFoldDB" id="I2NVS9"/>
<protein>
    <submittedName>
        <fullName evidence="1">Uncharacterized protein</fullName>
    </submittedName>
</protein>
<dbReference type="Proteomes" id="UP000004473">
    <property type="component" value="Unassembled WGS sequence"/>
</dbReference>
<organism evidence="1 2">
    <name type="scientific">Neisseria sicca VK64</name>
    <dbReference type="NCBI Taxonomy" id="1095748"/>
    <lineage>
        <taxon>Bacteria</taxon>
        <taxon>Pseudomonadati</taxon>
        <taxon>Pseudomonadota</taxon>
        <taxon>Betaproteobacteria</taxon>
        <taxon>Neisseriales</taxon>
        <taxon>Neisseriaceae</taxon>
        <taxon>Neisseria</taxon>
    </lineage>
</organism>
<gene>
    <name evidence="1" type="ORF">HMPREF1051_0327</name>
</gene>
<dbReference type="EMBL" id="AJMT01000037">
    <property type="protein sequence ID" value="EIG29940.1"/>
    <property type="molecule type" value="Genomic_DNA"/>
</dbReference>
<sequence length="47" mass="5370">MNTLFKRSSENLFSDDPFVCSQSSDGKLDDLGAQSRVLFLNLEWTKE</sequence>